<feature type="transmembrane region" description="Helical" evidence="2">
    <location>
        <begin position="55"/>
        <end position="77"/>
    </location>
</feature>
<accession>A0A1C2E7B5</accession>
<reference evidence="3 4" key="1">
    <citation type="submission" date="2016-08" db="EMBL/GenBank/DDBJ databases">
        <title>Whole genome sequence of Mesorhizobium sp. strain UASWS1009 isolated from industrial sewage.</title>
        <authorList>
            <person name="Crovadore J."/>
            <person name="Calmin G."/>
            <person name="Chablais R."/>
            <person name="Cochard B."/>
            <person name="Lefort F."/>
        </authorList>
    </citation>
    <scope>NUCLEOTIDE SEQUENCE [LARGE SCALE GENOMIC DNA]</scope>
    <source>
        <strain evidence="3 4">UASWS1009</strain>
    </source>
</reference>
<sequence length="130" mass="14496">MIRAIKKLVQAFWMLAGLVMLVVWIAFGGWLLLWIGSSAIGATWAPAIGSWGYDFLVQHFWVKLVAILACLTLVGAISGETTSRRTRPASNFDDERKTEQEKQNLADETIIGQRNSRASQCAWERSAGLR</sequence>
<dbReference type="EMBL" id="MDEO01000026">
    <property type="protein sequence ID" value="OCX22892.1"/>
    <property type="molecule type" value="Genomic_DNA"/>
</dbReference>
<proteinExistence type="predicted"/>
<dbReference type="STRING" id="1566387.QV13_05475"/>
<comment type="caution">
    <text evidence="3">The sequence shown here is derived from an EMBL/GenBank/DDBJ whole genome shotgun (WGS) entry which is preliminary data.</text>
</comment>
<feature type="transmembrane region" description="Helical" evidence="2">
    <location>
        <begin position="12"/>
        <end position="35"/>
    </location>
</feature>
<evidence type="ECO:0000256" key="1">
    <source>
        <dbReference type="SAM" id="MobiDB-lite"/>
    </source>
</evidence>
<keyword evidence="2" id="KW-0812">Transmembrane</keyword>
<evidence type="ECO:0000256" key="2">
    <source>
        <dbReference type="SAM" id="Phobius"/>
    </source>
</evidence>
<protein>
    <submittedName>
        <fullName evidence="3">Uncharacterized protein</fullName>
    </submittedName>
</protein>
<name>A0A1C2E7B5_9HYPH</name>
<evidence type="ECO:0000313" key="4">
    <source>
        <dbReference type="Proteomes" id="UP000094412"/>
    </source>
</evidence>
<dbReference type="Proteomes" id="UP000094412">
    <property type="component" value="Unassembled WGS sequence"/>
</dbReference>
<evidence type="ECO:0000313" key="3">
    <source>
        <dbReference type="EMBL" id="OCX22892.1"/>
    </source>
</evidence>
<gene>
    <name evidence="3" type="ORF">QV13_05475</name>
</gene>
<feature type="region of interest" description="Disordered" evidence="1">
    <location>
        <begin position="82"/>
        <end position="105"/>
    </location>
</feature>
<feature type="compositionally biased region" description="Basic and acidic residues" evidence="1">
    <location>
        <begin position="93"/>
        <end position="105"/>
    </location>
</feature>
<keyword evidence="4" id="KW-1185">Reference proteome</keyword>
<organism evidence="3 4">
    <name type="scientific">Mesorhizobium hungaricum</name>
    <dbReference type="NCBI Taxonomy" id="1566387"/>
    <lineage>
        <taxon>Bacteria</taxon>
        <taxon>Pseudomonadati</taxon>
        <taxon>Pseudomonadota</taxon>
        <taxon>Alphaproteobacteria</taxon>
        <taxon>Hyphomicrobiales</taxon>
        <taxon>Phyllobacteriaceae</taxon>
        <taxon>Mesorhizobium</taxon>
    </lineage>
</organism>
<keyword evidence="2" id="KW-0472">Membrane</keyword>
<keyword evidence="2" id="KW-1133">Transmembrane helix</keyword>
<dbReference type="AlphaFoldDB" id="A0A1C2E7B5"/>